<dbReference type="AlphaFoldDB" id="A0A2I0TNA9"/>
<accession>A0A2I0TNA9</accession>
<evidence type="ECO:0000313" key="1">
    <source>
        <dbReference type="EMBL" id="PKU35235.1"/>
    </source>
</evidence>
<reference evidence="2" key="2">
    <citation type="submission" date="2017-12" db="EMBL/GenBank/DDBJ databases">
        <title>Genome sequence of the Bar-tailed Godwit (Limosa lapponica baueri).</title>
        <authorList>
            <person name="Lima N.C.B."/>
            <person name="Parody-Merino A.M."/>
            <person name="Battley P.F."/>
            <person name="Fidler A.E."/>
            <person name="Prosdocimi F."/>
        </authorList>
    </citation>
    <scope>NUCLEOTIDE SEQUENCE [LARGE SCALE GENOMIC DNA]</scope>
</reference>
<gene>
    <name evidence="1" type="ORF">llap_14462</name>
</gene>
<name>A0A2I0TNA9_LIMLA</name>
<organism evidence="1 2">
    <name type="scientific">Limosa lapponica baueri</name>
    <dbReference type="NCBI Taxonomy" id="1758121"/>
    <lineage>
        <taxon>Eukaryota</taxon>
        <taxon>Metazoa</taxon>
        <taxon>Chordata</taxon>
        <taxon>Craniata</taxon>
        <taxon>Vertebrata</taxon>
        <taxon>Euteleostomi</taxon>
        <taxon>Archelosauria</taxon>
        <taxon>Archosauria</taxon>
        <taxon>Dinosauria</taxon>
        <taxon>Saurischia</taxon>
        <taxon>Theropoda</taxon>
        <taxon>Coelurosauria</taxon>
        <taxon>Aves</taxon>
        <taxon>Neognathae</taxon>
        <taxon>Neoaves</taxon>
        <taxon>Charadriiformes</taxon>
        <taxon>Scolopacidae</taxon>
        <taxon>Limosa</taxon>
    </lineage>
</organism>
<evidence type="ECO:0000313" key="2">
    <source>
        <dbReference type="Proteomes" id="UP000233556"/>
    </source>
</evidence>
<keyword evidence="2" id="KW-1185">Reference proteome</keyword>
<sequence length="81" mass="9449">MRWLDNSGDEESLYSPLISAVEKLSQKVQKLEENMSYSPPVRASISAIRSRRFSTRERIQRVHTTRQPVVYLGDHGEDMRK</sequence>
<proteinExistence type="predicted"/>
<reference evidence="2" key="1">
    <citation type="submission" date="2017-11" db="EMBL/GenBank/DDBJ databases">
        <authorList>
            <person name="Lima N.C."/>
            <person name="Parody-Merino A.M."/>
            <person name="Battley P.F."/>
            <person name="Fidler A.E."/>
            <person name="Prosdocimi F."/>
        </authorList>
    </citation>
    <scope>NUCLEOTIDE SEQUENCE [LARGE SCALE GENOMIC DNA]</scope>
</reference>
<protein>
    <submittedName>
        <fullName evidence="1">Uncharacterized protein</fullName>
    </submittedName>
</protein>
<dbReference type="OrthoDB" id="9906618at2759"/>
<dbReference type="EMBL" id="KZ508418">
    <property type="protein sequence ID" value="PKU35235.1"/>
    <property type="molecule type" value="Genomic_DNA"/>
</dbReference>
<dbReference type="Proteomes" id="UP000233556">
    <property type="component" value="Unassembled WGS sequence"/>
</dbReference>